<keyword evidence="2" id="KW-0472">Membrane</keyword>
<comment type="caution">
    <text evidence="3">The sequence shown here is derived from an EMBL/GenBank/DDBJ whole genome shotgun (WGS) entry which is preliminary data.</text>
</comment>
<reference evidence="3" key="2">
    <citation type="submission" date="2021-04" db="EMBL/GenBank/DDBJ databases">
        <authorList>
            <person name="Gilroy R."/>
        </authorList>
    </citation>
    <scope>NUCLEOTIDE SEQUENCE</scope>
    <source>
        <strain evidence="3">ChiHjej13B12-24818</strain>
    </source>
</reference>
<feature type="region of interest" description="Disordered" evidence="1">
    <location>
        <begin position="1"/>
        <end position="56"/>
    </location>
</feature>
<name>A0A9D2RNB9_9MICO</name>
<dbReference type="Proteomes" id="UP000823823">
    <property type="component" value="Unassembled WGS sequence"/>
</dbReference>
<organism evidence="3 4">
    <name type="scientific">Candidatus Brachybacterium merdavium</name>
    <dbReference type="NCBI Taxonomy" id="2838513"/>
    <lineage>
        <taxon>Bacteria</taxon>
        <taxon>Bacillati</taxon>
        <taxon>Actinomycetota</taxon>
        <taxon>Actinomycetes</taxon>
        <taxon>Micrococcales</taxon>
        <taxon>Dermabacteraceae</taxon>
        <taxon>Brachybacterium</taxon>
    </lineage>
</organism>
<keyword evidence="2" id="KW-0812">Transmembrane</keyword>
<feature type="transmembrane region" description="Helical" evidence="2">
    <location>
        <begin position="76"/>
        <end position="94"/>
    </location>
</feature>
<sequence length="181" mass="18630">MTDSPYGPQASHRLDGDVPESGAHPPAVSGQIVPAGAYDPAGRSQDPLSPGRADAPAPGAGYGAPTNIYVVQAPKSVGVAFVLTFFFGCFGMFYSTVTGALVMIAVATGLVVIALVLSFLLTMATLGFGAFTVGLAPFVGLLTWPVSIIWGCLAASNHNEKLRAQAQQAQQAAQATYRPGY</sequence>
<evidence type="ECO:0000313" key="4">
    <source>
        <dbReference type="Proteomes" id="UP000823823"/>
    </source>
</evidence>
<accession>A0A9D2RNB9</accession>
<evidence type="ECO:0000313" key="3">
    <source>
        <dbReference type="EMBL" id="HJB09668.1"/>
    </source>
</evidence>
<feature type="transmembrane region" description="Helical" evidence="2">
    <location>
        <begin position="101"/>
        <end position="122"/>
    </location>
</feature>
<evidence type="ECO:0000256" key="2">
    <source>
        <dbReference type="SAM" id="Phobius"/>
    </source>
</evidence>
<reference evidence="3" key="1">
    <citation type="journal article" date="2021" name="PeerJ">
        <title>Extensive microbial diversity within the chicken gut microbiome revealed by metagenomics and culture.</title>
        <authorList>
            <person name="Gilroy R."/>
            <person name="Ravi A."/>
            <person name="Getino M."/>
            <person name="Pursley I."/>
            <person name="Horton D.L."/>
            <person name="Alikhan N.F."/>
            <person name="Baker D."/>
            <person name="Gharbi K."/>
            <person name="Hall N."/>
            <person name="Watson M."/>
            <person name="Adriaenssens E.M."/>
            <person name="Foster-Nyarko E."/>
            <person name="Jarju S."/>
            <person name="Secka A."/>
            <person name="Antonio M."/>
            <person name="Oren A."/>
            <person name="Chaudhuri R.R."/>
            <person name="La Ragione R."/>
            <person name="Hildebrand F."/>
            <person name="Pallen M.J."/>
        </authorList>
    </citation>
    <scope>NUCLEOTIDE SEQUENCE</scope>
    <source>
        <strain evidence="3">ChiHjej13B12-24818</strain>
    </source>
</reference>
<evidence type="ECO:0000256" key="1">
    <source>
        <dbReference type="SAM" id="MobiDB-lite"/>
    </source>
</evidence>
<proteinExistence type="predicted"/>
<feature type="transmembrane region" description="Helical" evidence="2">
    <location>
        <begin position="128"/>
        <end position="153"/>
    </location>
</feature>
<protein>
    <submittedName>
        <fullName evidence="3">Uncharacterized protein</fullName>
    </submittedName>
</protein>
<dbReference type="EMBL" id="DWZH01000030">
    <property type="protein sequence ID" value="HJB09668.1"/>
    <property type="molecule type" value="Genomic_DNA"/>
</dbReference>
<gene>
    <name evidence="3" type="ORF">H9786_03920</name>
</gene>
<keyword evidence="2" id="KW-1133">Transmembrane helix</keyword>
<dbReference type="AlphaFoldDB" id="A0A9D2RNB9"/>